<comment type="subcellular location">
    <subcellularLocation>
        <location evidence="1">Membrane</location>
        <topology evidence="1">Multi-pass membrane protein</topology>
    </subcellularLocation>
</comment>
<dbReference type="STRING" id="1267423.SAMN05216290_0929"/>
<feature type="transmembrane region" description="Helical" evidence="6">
    <location>
        <begin position="142"/>
        <end position="162"/>
    </location>
</feature>
<evidence type="ECO:0000256" key="4">
    <source>
        <dbReference type="ARBA" id="ARBA00022989"/>
    </source>
</evidence>
<dbReference type="GeneID" id="99985667"/>
<evidence type="ECO:0000256" key="5">
    <source>
        <dbReference type="ARBA" id="ARBA00023136"/>
    </source>
</evidence>
<sequence length="286" mass="32097">MQLSTILRPSFVFSYLKLIRGVNLFLVALTQYLTAIFLIGNRESWLQILTDKGFFLMVSATVMITSAGYLINDYYDVKIDFVNKPKRVVVGKKLGRRWVIAGHTILNLTAIAFGFLLSIEIGLIMFGAAFLLWLYSNQLKRLPFVGNLSVALLTGTTLILVAEYFHDRAYIIACYAILSAFITLIREIIKDMEDMKGDARFGCKTVPIVLGIAKTKWVLYCISLAFIITVFVLIQHISLVLPSILFITLILLNLSIAKADTVKAFGTLSTYCKIIMLLGVLSMIWI</sequence>
<dbReference type="Pfam" id="PF01040">
    <property type="entry name" value="UbiA"/>
    <property type="match status" value="1"/>
</dbReference>
<gene>
    <name evidence="7" type="ORF">SAMN05216290_0929</name>
</gene>
<accession>A0A1I0N5L0</accession>
<dbReference type="CDD" id="cd13961">
    <property type="entry name" value="PT_UbiA_DGGGPS"/>
    <property type="match status" value="1"/>
</dbReference>
<feature type="transmembrane region" description="Helical" evidence="6">
    <location>
        <begin position="111"/>
        <end position="135"/>
    </location>
</feature>
<evidence type="ECO:0000256" key="6">
    <source>
        <dbReference type="SAM" id="Phobius"/>
    </source>
</evidence>
<protein>
    <submittedName>
        <fullName evidence="7">4-hydroxybenzoate polyprenyltransferase</fullName>
    </submittedName>
</protein>
<evidence type="ECO:0000256" key="3">
    <source>
        <dbReference type="ARBA" id="ARBA00022692"/>
    </source>
</evidence>
<dbReference type="Proteomes" id="UP000199437">
    <property type="component" value="Unassembled WGS sequence"/>
</dbReference>
<keyword evidence="5 6" id="KW-0472">Membrane</keyword>
<name>A0A1I0N5L0_9BACT</name>
<proteinExistence type="predicted"/>
<dbReference type="GO" id="GO:0016020">
    <property type="term" value="C:membrane"/>
    <property type="evidence" value="ECO:0007669"/>
    <property type="project" value="UniProtKB-SubCell"/>
</dbReference>
<dbReference type="InterPro" id="IPR000537">
    <property type="entry name" value="UbiA_prenyltransferase"/>
</dbReference>
<evidence type="ECO:0000313" key="8">
    <source>
        <dbReference type="Proteomes" id="UP000199437"/>
    </source>
</evidence>
<dbReference type="GO" id="GO:0016765">
    <property type="term" value="F:transferase activity, transferring alkyl or aryl (other than methyl) groups"/>
    <property type="evidence" value="ECO:0007669"/>
    <property type="project" value="InterPro"/>
</dbReference>
<dbReference type="Gene3D" id="1.10.357.140">
    <property type="entry name" value="UbiA prenyltransferase"/>
    <property type="match status" value="1"/>
</dbReference>
<dbReference type="EMBL" id="FOIR01000001">
    <property type="protein sequence ID" value="SEV96047.1"/>
    <property type="molecule type" value="Genomic_DNA"/>
</dbReference>
<dbReference type="NCBIfam" id="NF009513">
    <property type="entry name" value="PRK12872.1-3"/>
    <property type="match status" value="1"/>
</dbReference>
<dbReference type="InterPro" id="IPR050475">
    <property type="entry name" value="Prenyltransferase_related"/>
</dbReference>
<feature type="transmembrane region" description="Helical" evidence="6">
    <location>
        <begin position="53"/>
        <end position="71"/>
    </location>
</feature>
<dbReference type="PANTHER" id="PTHR42723:SF1">
    <property type="entry name" value="CHLOROPHYLL SYNTHASE, CHLOROPLASTIC"/>
    <property type="match status" value="1"/>
</dbReference>
<feature type="transmembrane region" description="Helical" evidence="6">
    <location>
        <begin position="240"/>
        <end position="257"/>
    </location>
</feature>
<dbReference type="AlphaFoldDB" id="A0A1I0N5L0"/>
<dbReference type="InterPro" id="IPR044878">
    <property type="entry name" value="UbiA_sf"/>
</dbReference>
<dbReference type="Gene3D" id="1.20.120.1780">
    <property type="entry name" value="UbiA prenyltransferase"/>
    <property type="match status" value="1"/>
</dbReference>
<evidence type="ECO:0000256" key="1">
    <source>
        <dbReference type="ARBA" id="ARBA00004141"/>
    </source>
</evidence>
<feature type="transmembrane region" description="Helical" evidence="6">
    <location>
        <begin position="168"/>
        <end position="185"/>
    </location>
</feature>
<keyword evidence="4 6" id="KW-1133">Transmembrane helix</keyword>
<dbReference type="RefSeq" id="WP_090257309.1">
    <property type="nucleotide sequence ID" value="NZ_FOIR01000001.1"/>
</dbReference>
<keyword evidence="7" id="KW-0808">Transferase</keyword>
<feature type="transmembrane region" description="Helical" evidence="6">
    <location>
        <begin position="217"/>
        <end position="234"/>
    </location>
</feature>
<keyword evidence="8" id="KW-1185">Reference proteome</keyword>
<dbReference type="OrthoDB" id="9811562at2"/>
<dbReference type="PANTHER" id="PTHR42723">
    <property type="entry name" value="CHLOROPHYLL SYNTHASE"/>
    <property type="match status" value="1"/>
</dbReference>
<keyword evidence="3 6" id="KW-0812">Transmembrane</keyword>
<keyword evidence="2" id="KW-1003">Cell membrane</keyword>
<evidence type="ECO:0000256" key="2">
    <source>
        <dbReference type="ARBA" id="ARBA00022475"/>
    </source>
</evidence>
<feature type="transmembrane region" description="Helical" evidence="6">
    <location>
        <begin position="20"/>
        <end position="41"/>
    </location>
</feature>
<feature type="transmembrane region" description="Helical" evidence="6">
    <location>
        <begin position="264"/>
        <end position="285"/>
    </location>
</feature>
<organism evidence="7 8">
    <name type="scientific">Roseivirga pacifica</name>
    <dbReference type="NCBI Taxonomy" id="1267423"/>
    <lineage>
        <taxon>Bacteria</taxon>
        <taxon>Pseudomonadati</taxon>
        <taxon>Bacteroidota</taxon>
        <taxon>Cytophagia</taxon>
        <taxon>Cytophagales</taxon>
        <taxon>Roseivirgaceae</taxon>
        <taxon>Roseivirga</taxon>
    </lineage>
</organism>
<reference evidence="8" key="1">
    <citation type="submission" date="2016-10" db="EMBL/GenBank/DDBJ databases">
        <authorList>
            <person name="Varghese N."/>
            <person name="Submissions S."/>
        </authorList>
    </citation>
    <scope>NUCLEOTIDE SEQUENCE [LARGE SCALE GENOMIC DNA]</scope>
    <source>
        <strain evidence="8">CGMCC 1.12402</strain>
    </source>
</reference>
<evidence type="ECO:0000313" key="7">
    <source>
        <dbReference type="EMBL" id="SEV96047.1"/>
    </source>
</evidence>